<comment type="caution">
    <text evidence="2">The sequence shown here is derived from an EMBL/GenBank/DDBJ whole genome shotgun (WGS) entry which is preliminary data.</text>
</comment>
<protein>
    <submittedName>
        <fullName evidence="2">Uncharacterized protein</fullName>
    </submittedName>
</protein>
<name>A0ABD5UNE0_9EURY</name>
<dbReference type="AlphaFoldDB" id="A0ABD5UNE0"/>
<sequence>MNSRRRLYVAGFVGASISYIFNVLAFTGQFDVFRWTVFAVIFLAVFFGFEKFIEWSERFDD</sequence>
<keyword evidence="3" id="KW-1185">Reference proteome</keyword>
<proteinExistence type="predicted"/>
<feature type="transmembrane region" description="Helical" evidence="1">
    <location>
        <begin position="32"/>
        <end position="49"/>
    </location>
</feature>
<dbReference type="Proteomes" id="UP001596333">
    <property type="component" value="Unassembled WGS sequence"/>
</dbReference>
<keyword evidence="1" id="KW-1133">Transmembrane helix</keyword>
<evidence type="ECO:0000313" key="3">
    <source>
        <dbReference type="Proteomes" id="UP001596333"/>
    </source>
</evidence>
<dbReference type="RefSeq" id="WP_379768664.1">
    <property type="nucleotide sequence ID" value="NZ_JBHSXI010000012.1"/>
</dbReference>
<keyword evidence="1" id="KW-0472">Membrane</keyword>
<keyword evidence="1" id="KW-0812">Transmembrane</keyword>
<gene>
    <name evidence="2" type="ORF">ACFQEY_11590</name>
</gene>
<organism evidence="2 3">
    <name type="scientific">Halorubrum trueperi</name>
    <dbReference type="NCBI Taxonomy" id="2004704"/>
    <lineage>
        <taxon>Archaea</taxon>
        <taxon>Methanobacteriati</taxon>
        <taxon>Methanobacteriota</taxon>
        <taxon>Stenosarchaea group</taxon>
        <taxon>Halobacteria</taxon>
        <taxon>Halobacteriales</taxon>
        <taxon>Haloferacaceae</taxon>
        <taxon>Halorubrum</taxon>
    </lineage>
</organism>
<reference evidence="2 3" key="1">
    <citation type="journal article" date="2019" name="Int. J. Syst. Evol. Microbiol.">
        <title>The Global Catalogue of Microorganisms (GCM) 10K type strain sequencing project: providing services to taxonomists for standard genome sequencing and annotation.</title>
        <authorList>
            <consortium name="The Broad Institute Genomics Platform"/>
            <consortium name="The Broad Institute Genome Sequencing Center for Infectious Disease"/>
            <person name="Wu L."/>
            <person name="Ma J."/>
        </authorList>
    </citation>
    <scope>NUCLEOTIDE SEQUENCE [LARGE SCALE GENOMIC DNA]</scope>
    <source>
        <strain evidence="2 3">Y73</strain>
    </source>
</reference>
<evidence type="ECO:0000256" key="1">
    <source>
        <dbReference type="SAM" id="Phobius"/>
    </source>
</evidence>
<accession>A0ABD5UNE0</accession>
<dbReference type="EMBL" id="JBHSXI010000012">
    <property type="protein sequence ID" value="MFC6889657.1"/>
    <property type="molecule type" value="Genomic_DNA"/>
</dbReference>
<feature type="transmembrane region" description="Helical" evidence="1">
    <location>
        <begin position="7"/>
        <end position="26"/>
    </location>
</feature>
<evidence type="ECO:0000313" key="2">
    <source>
        <dbReference type="EMBL" id="MFC6889657.1"/>
    </source>
</evidence>